<protein>
    <submittedName>
        <fullName evidence="6">Transmembrane protein 130</fullName>
    </submittedName>
</protein>
<dbReference type="Proteomes" id="UP000472277">
    <property type="component" value="Chromosome 18"/>
</dbReference>
<feature type="region of interest" description="Disordered" evidence="3">
    <location>
        <begin position="364"/>
        <end position="387"/>
    </location>
</feature>
<keyword evidence="7" id="KW-1185">Reference proteome</keyword>
<reference evidence="6" key="2">
    <citation type="submission" date="2025-09" db="UniProtKB">
        <authorList>
            <consortium name="Ensembl"/>
        </authorList>
    </citation>
    <scope>IDENTIFICATION</scope>
</reference>
<dbReference type="InterPro" id="IPR035986">
    <property type="entry name" value="PKD_dom_sf"/>
</dbReference>
<dbReference type="InterPro" id="IPR045219">
    <property type="entry name" value="PKAT"/>
</dbReference>
<reference evidence="6" key="1">
    <citation type="submission" date="2025-08" db="UniProtKB">
        <authorList>
            <consortium name="Ensembl"/>
        </authorList>
    </citation>
    <scope>IDENTIFICATION</scope>
</reference>
<dbReference type="PANTHER" id="PTHR11861:SF10">
    <property type="entry name" value="TRANSMEMBRANE PROTEIN 130"/>
    <property type="match status" value="1"/>
</dbReference>
<dbReference type="AlphaFoldDB" id="A0A673W7V2"/>
<dbReference type="SUPFAM" id="SSF49299">
    <property type="entry name" value="PKD domain"/>
    <property type="match status" value="1"/>
</dbReference>
<dbReference type="GO" id="GO:0005886">
    <property type="term" value="C:plasma membrane"/>
    <property type="evidence" value="ECO:0007669"/>
    <property type="project" value="TreeGrafter"/>
</dbReference>
<feature type="domain" description="PKD" evidence="5">
    <location>
        <begin position="142"/>
        <end position="184"/>
    </location>
</feature>
<dbReference type="GeneTree" id="ENSGT00950000183188"/>
<evidence type="ECO:0000259" key="5">
    <source>
        <dbReference type="PROSITE" id="PS50093"/>
    </source>
</evidence>
<evidence type="ECO:0000313" key="7">
    <source>
        <dbReference type="Proteomes" id="UP000472277"/>
    </source>
</evidence>
<keyword evidence="4" id="KW-0812">Transmembrane</keyword>
<dbReference type="CDD" id="cd00146">
    <property type="entry name" value="PKD"/>
    <property type="match status" value="1"/>
</dbReference>
<keyword evidence="4" id="KW-1133">Transmembrane helix</keyword>
<keyword evidence="4" id="KW-0472">Membrane</keyword>
<accession>A0A673W7V2</accession>
<dbReference type="Pfam" id="PF00801">
    <property type="entry name" value="PKD"/>
    <property type="match status" value="1"/>
</dbReference>
<feature type="transmembrane region" description="Helical" evidence="4">
    <location>
        <begin position="298"/>
        <end position="320"/>
    </location>
</feature>
<dbReference type="InterPro" id="IPR022409">
    <property type="entry name" value="PKD/Chitinase_dom"/>
</dbReference>
<keyword evidence="2" id="KW-0325">Glycoprotein</keyword>
<keyword evidence="1" id="KW-0732">Signal</keyword>
<dbReference type="InterPro" id="IPR000601">
    <property type="entry name" value="PKD_dom"/>
</dbReference>
<proteinExistence type="predicted"/>
<dbReference type="PANTHER" id="PTHR11861">
    <property type="entry name" value="MELANOCYTE PROTEIN PMEL 17-RELATED"/>
    <property type="match status" value="1"/>
</dbReference>
<organism evidence="6 7">
    <name type="scientific">Salmo trutta</name>
    <name type="common">Brown trout</name>
    <dbReference type="NCBI Taxonomy" id="8032"/>
    <lineage>
        <taxon>Eukaryota</taxon>
        <taxon>Metazoa</taxon>
        <taxon>Chordata</taxon>
        <taxon>Craniata</taxon>
        <taxon>Vertebrata</taxon>
        <taxon>Euteleostomi</taxon>
        <taxon>Actinopterygii</taxon>
        <taxon>Neopterygii</taxon>
        <taxon>Teleostei</taxon>
        <taxon>Protacanthopterygii</taxon>
        <taxon>Salmoniformes</taxon>
        <taxon>Salmonidae</taxon>
        <taxon>Salmoninae</taxon>
        <taxon>Salmo</taxon>
    </lineage>
</organism>
<feature type="compositionally biased region" description="Polar residues" evidence="3">
    <location>
        <begin position="377"/>
        <end position="387"/>
    </location>
</feature>
<dbReference type="PROSITE" id="PS50093">
    <property type="entry name" value="PKD"/>
    <property type="match status" value="1"/>
</dbReference>
<evidence type="ECO:0000256" key="2">
    <source>
        <dbReference type="ARBA" id="ARBA00023180"/>
    </source>
</evidence>
<sequence>MDMISSYYVYLGNIKRMNNLLAPADKASTIGWTSEDSPFLNFLVLKYTTPFSSSVSGQAQMYRNIIGLVVMSFPLILRPQVLGLATDGLSNLQNIAGKLSFIQREGNVTYLRDKELATEVPTEAKFELFDPRNTLRTARFNYTWDFGNGEVLKGSEPSVHYNYSSSGNYTLRLRVGAQVNTTSTPLTGVYTMDVTVLDAIRNIELKSPLIFQVSRNNSLAVHVDGSPPMWVCWRFLQNCVSATPTGCHLTMLYENTMILNHTFTALGVHCLDISARNDISKLQTSYNIFVRRDPSINLLFIMMCAWIVLAILAFISVIACRHKKGSNNKPQMSKSSNATYSSMNMELQPQQDIPDISSDIYVSSSKKEEVQPLLQHGTRSVANSYRS</sequence>
<dbReference type="Gene3D" id="2.60.40.10">
    <property type="entry name" value="Immunoglobulins"/>
    <property type="match status" value="1"/>
</dbReference>
<evidence type="ECO:0000313" key="6">
    <source>
        <dbReference type="Ensembl" id="ENSSTUP00000008010.1"/>
    </source>
</evidence>
<gene>
    <name evidence="6" type="primary">LOC115152930</name>
</gene>
<dbReference type="Ensembl" id="ENSSTUT00000008536.1">
    <property type="protein sequence ID" value="ENSSTUP00000008010.1"/>
    <property type="gene ID" value="ENSSTUG00000003928.1"/>
</dbReference>
<name>A0A673W7V2_SALTR</name>
<dbReference type="SMART" id="SM00089">
    <property type="entry name" value="PKD"/>
    <property type="match status" value="1"/>
</dbReference>
<evidence type="ECO:0000256" key="4">
    <source>
        <dbReference type="SAM" id="Phobius"/>
    </source>
</evidence>
<dbReference type="InParanoid" id="A0A673W7V2"/>
<dbReference type="InterPro" id="IPR013783">
    <property type="entry name" value="Ig-like_fold"/>
</dbReference>
<evidence type="ECO:0000256" key="1">
    <source>
        <dbReference type="ARBA" id="ARBA00022729"/>
    </source>
</evidence>
<dbReference type="OMA" id="CPLVEIN"/>
<evidence type="ECO:0000256" key="3">
    <source>
        <dbReference type="SAM" id="MobiDB-lite"/>
    </source>
</evidence>